<organism evidence="1 2">
    <name type="scientific">Ancylostoma ceylanicum</name>
    <dbReference type="NCBI Taxonomy" id="53326"/>
    <lineage>
        <taxon>Eukaryota</taxon>
        <taxon>Metazoa</taxon>
        <taxon>Ecdysozoa</taxon>
        <taxon>Nematoda</taxon>
        <taxon>Chromadorea</taxon>
        <taxon>Rhabditida</taxon>
        <taxon>Rhabditina</taxon>
        <taxon>Rhabditomorpha</taxon>
        <taxon>Strongyloidea</taxon>
        <taxon>Ancylostomatidae</taxon>
        <taxon>Ancylostomatinae</taxon>
        <taxon>Ancylostoma</taxon>
    </lineage>
</organism>
<proteinExistence type="predicted"/>
<reference evidence="2" key="1">
    <citation type="journal article" date="2015" name="Nat. Genet.">
        <title>The genome and transcriptome of the zoonotic hookworm Ancylostoma ceylanicum identify infection-specific gene families.</title>
        <authorList>
            <person name="Schwarz E.M."/>
            <person name="Hu Y."/>
            <person name="Antoshechkin I."/>
            <person name="Miller M.M."/>
            <person name="Sternberg P.W."/>
            <person name="Aroian R.V."/>
        </authorList>
    </citation>
    <scope>NUCLEOTIDE SEQUENCE</scope>
    <source>
        <strain evidence="2">HY135</strain>
    </source>
</reference>
<dbReference type="Proteomes" id="UP000024635">
    <property type="component" value="Unassembled WGS sequence"/>
</dbReference>
<protein>
    <submittedName>
        <fullName evidence="1">Uncharacterized protein</fullName>
    </submittedName>
</protein>
<evidence type="ECO:0000313" key="1">
    <source>
        <dbReference type="EMBL" id="EYB84319.1"/>
    </source>
</evidence>
<sequence>MIFFIPVISAKNCCCFFCRHRAAPNVTFYHLWSRRSVTAGANSIRDLLVNFASNSITVIAKEGQLAMFATPLQKIRSLS</sequence>
<dbReference type="EMBL" id="JARK01001655">
    <property type="protein sequence ID" value="EYB84319.1"/>
    <property type="molecule type" value="Genomic_DNA"/>
</dbReference>
<dbReference type="AlphaFoldDB" id="A0A016S239"/>
<keyword evidence="2" id="KW-1185">Reference proteome</keyword>
<evidence type="ECO:0000313" key="2">
    <source>
        <dbReference type="Proteomes" id="UP000024635"/>
    </source>
</evidence>
<name>A0A016S239_9BILA</name>
<gene>
    <name evidence="1" type="primary">Acey_s0319.g2375</name>
    <name evidence="1" type="ORF">Y032_0319g2375</name>
</gene>
<comment type="caution">
    <text evidence="1">The sequence shown here is derived from an EMBL/GenBank/DDBJ whole genome shotgun (WGS) entry which is preliminary data.</text>
</comment>
<accession>A0A016S239</accession>